<organism evidence="1 2">
    <name type="scientific">Alicyclobacillus fodiniaquatilis</name>
    <dbReference type="NCBI Taxonomy" id="1661150"/>
    <lineage>
        <taxon>Bacteria</taxon>
        <taxon>Bacillati</taxon>
        <taxon>Bacillota</taxon>
        <taxon>Bacilli</taxon>
        <taxon>Bacillales</taxon>
        <taxon>Alicyclobacillaceae</taxon>
        <taxon>Alicyclobacillus</taxon>
    </lineage>
</organism>
<evidence type="ECO:0000313" key="2">
    <source>
        <dbReference type="Proteomes" id="UP001597079"/>
    </source>
</evidence>
<keyword evidence="2" id="KW-1185">Reference proteome</keyword>
<accession>A0ABW4JCU5</accession>
<name>A0ABW4JCU5_9BACL</name>
<evidence type="ECO:0000313" key="1">
    <source>
        <dbReference type="EMBL" id="MFD1674161.1"/>
    </source>
</evidence>
<protein>
    <submittedName>
        <fullName evidence="1">Uncharacterized protein</fullName>
    </submittedName>
</protein>
<dbReference type="RefSeq" id="WP_377941955.1">
    <property type="nucleotide sequence ID" value="NZ_JBHUCX010000017.1"/>
</dbReference>
<gene>
    <name evidence="1" type="ORF">ACFSB2_05470</name>
</gene>
<reference evidence="2" key="1">
    <citation type="journal article" date="2019" name="Int. J. Syst. Evol. Microbiol.">
        <title>The Global Catalogue of Microorganisms (GCM) 10K type strain sequencing project: providing services to taxonomists for standard genome sequencing and annotation.</title>
        <authorList>
            <consortium name="The Broad Institute Genomics Platform"/>
            <consortium name="The Broad Institute Genome Sequencing Center for Infectious Disease"/>
            <person name="Wu L."/>
            <person name="Ma J."/>
        </authorList>
    </citation>
    <scope>NUCLEOTIDE SEQUENCE [LARGE SCALE GENOMIC DNA]</scope>
    <source>
        <strain evidence="2">CGMCC 1.12286</strain>
    </source>
</reference>
<dbReference type="EMBL" id="JBHUCX010000017">
    <property type="protein sequence ID" value="MFD1674161.1"/>
    <property type="molecule type" value="Genomic_DNA"/>
</dbReference>
<sequence>MARPKKDSADLQTEKIVVYVTPDTKQAMQETVSRTGNSESKLGDMAIKQWLGTQGGYSMQNRQALGGADLTGSLNGADFVFDQDNVISRGEIDFDWLLRETSSEFVDLVRESCQEKKKSVSEFTSSVVRWRPKWDHSNGFIIVCLQDFISSCFHQFHLDHKTIETRIFNQQWFNEVVAPFMTPLGLKQKRRGY</sequence>
<comment type="caution">
    <text evidence="1">The sequence shown here is derived from an EMBL/GenBank/DDBJ whole genome shotgun (WGS) entry which is preliminary data.</text>
</comment>
<dbReference type="Proteomes" id="UP001597079">
    <property type="component" value="Unassembled WGS sequence"/>
</dbReference>
<proteinExistence type="predicted"/>